<dbReference type="GO" id="GO:0006508">
    <property type="term" value="P:proteolysis"/>
    <property type="evidence" value="ECO:0007669"/>
    <property type="project" value="UniProtKB-KW"/>
</dbReference>
<name>A0A2X0LPR3_9BASI</name>
<evidence type="ECO:0000256" key="15">
    <source>
        <dbReference type="ARBA" id="ARBA00023172"/>
    </source>
</evidence>
<keyword evidence="5" id="KW-0479">Metal-binding</keyword>
<keyword evidence="4" id="KW-0540">Nuclease</keyword>
<proteinExistence type="predicted"/>
<dbReference type="Pfam" id="PF17921">
    <property type="entry name" value="Integrase_H2C2"/>
    <property type="match status" value="1"/>
</dbReference>
<evidence type="ECO:0000256" key="17">
    <source>
        <dbReference type="SAM" id="MobiDB-lite"/>
    </source>
</evidence>
<evidence type="ECO:0000256" key="11">
    <source>
        <dbReference type="ARBA" id="ARBA00022908"/>
    </source>
</evidence>
<dbReference type="Pfam" id="PF00078">
    <property type="entry name" value="RVT_1"/>
    <property type="match status" value="2"/>
</dbReference>
<feature type="region of interest" description="Disordered" evidence="17">
    <location>
        <begin position="2851"/>
        <end position="2876"/>
    </location>
</feature>
<dbReference type="GO" id="GO:0006310">
    <property type="term" value="P:DNA recombination"/>
    <property type="evidence" value="ECO:0007669"/>
    <property type="project" value="UniProtKB-KW"/>
</dbReference>
<dbReference type="PROSITE" id="PS50994">
    <property type="entry name" value="INTEGRASE"/>
    <property type="match status" value="2"/>
</dbReference>
<evidence type="ECO:0000259" key="19">
    <source>
        <dbReference type="PROSITE" id="PS50878"/>
    </source>
</evidence>
<dbReference type="GO" id="GO:0015074">
    <property type="term" value="P:DNA integration"/>
    <property type="evidence" value="ECO:0007669"/>
    <property type="project" value="UniProtKB-KW"/>
</dbReference>
<evidence type="ECO:0000256" key="3">
    <source>
        <dbReference type="ARBA" id="ARBA00022695"/>
    </source>
</evidence>
<dbReference type="GO" id="GO:0004519">
    <property type="term" value="F:endonuclease activity"/>
    <property type="evidence" value="ECO:0007669"/>
    <property type="project" value="UniProtKB-KW"/>
</dbReference>
<keyword evidence="2" id="KW-0808">Transferase</keyword>
<accession>A0A2X0LPR3</accession>
<dbReference type="InterPro" id="IPR041588">
    <property type="entry name" value="Integrase_H2C2"/>
</dbReference>
<dbReference type="InterPro" id="IPR000953">
    <property type="entry name" value="Chromo/chromo_shadow_dom"/>
</dbReference>
<dbReference type="CDD" id="cd09272">
    <property type="entry name" value="RNase_HI_RT_Ty1"/>
    <property type="match status" value="1"/>
</dbReference>
<dbReference type="Pfam" id="PF25597">
    <property type="entry name" value="SH3_retrovirus"/>
    <property type="match status" value="1"/>
</dbReference>
<feature type="compositionally biased region" description="Pro residues" evidence="17">
    <location>
        <begin position="647"/>
        <end position="660"/>
    </location>
</feature>
<dbReference type="SUPFAM" id="SSF54160">
    <property type="entry name" value="Chromo domain-like"/>
    <property type="match status" value="1"/>
</dbReference>
<keyword evidence="8" id="KW-0378">Hydrolase</keyword>
<dbReference type="GO" id="GO:0005634">
    <property type="term" value="C:nucleus"/>
    <property type="evidence" value="ECO:0007669"/>
    <property type="project" value="UniProtKB-ARBA"/>
</dbReference>
<feature type="region of interest" description="Disordered" evidence="17">
    <location>
        <begin position="1"/>
        <end position="43"/>
    </location>
</feature>
<feature type="compositionally biased region" description="Basic and acidic residues" evidence="17">
    <location>
        <begin position="2719"/>
        <end position="2729"/>
    </location>
</feature>
<keyword evidence="14" id="KW-0238">DNA-binding</keyword>
<dbReference type="GO" id="GO:0003887">
    <property type="term" value="F:DNA-directed DNA polymerase activity"/>
    <property type="evidence" value="ECO:0007669"/>
    <property type="project" value="UniProtKB-KW"/>
</dbReference>
<dbReference type="GO" id="GO:0006338">
    <property type="term" value="P:chromatin remodeling"/>
    <property type="evidence" value="ECO:0007669"/>
    <property type="project" value="UniProtKB-ARBA"/>
</dbReference>
<feature type="region of interest" description="Disordered" evidence="17">
    <location>
        <begin position="2382"/>
        <end position="2410"/>
    </location>
</feature>
<dbReference type="PROSITE" id="PS50013">
    <property type="entry name" value="CHROMO_2"/>
    <property type="match status" value="1"/>
</dbReference>
<evidence type="ECO:0000256" key="6">
    <source>
        <dbReference type="ARBA" id="ARBA00022750"/>
    </source>
</evidence>
<dbReference type="CDD" id="cd09274">
    <property type="entry name" value="RNase_HI_RT_Ty3"/>
    <property type="match status" value="2"/>
</dbReference>
<keyword evidence="1" id="KW-0645">Protease</keyword>
<dbReference type="InterPro" id="IPR043502">
    <property type="entry name" value="DNA/RNA_pol_sf"/>
</dbReference>
<dbReference type="Gene3D" id="2.40.50.40">
    <property type="match status" value="1"/>
</dbReference>
<feature type="region of interest" description="Disordered" evidence="17">
    <location>
        <begin position="60"/>
        <end position="84"/>
    </location>
</feature>
<feature type="domain" description="Reverse transcriptase" evidence="19">
    <location>
        <begin position="3070"/>
        <end position="3249"/>
    </location>
</feature>
<keyword evidence="3" id="KW-0548">Nucleotidyltransferase</keyword>
<dbReference type="InterPro" id="IPR056924">
    <property type="entry name" value="SH3_Tf2-1"/>
</dbReference>
<dbReference type="PROSITE" id="PS50878">
    <property type="entry name" value="RT_POL"/>
    <property type="match status" value="1"/>
</dbReference>
<keyword evidence="15" id="KW-0233">DNA recombination</keyword>
<dbReference type="SUPFAM" id="SSF56672">
    <property type="entry name" value="DNA/RNA polymerases"/>
    <property type="match status" value="3"/>
</dbReference>
<dbReference type="InterPro" id="IPR016197">
    <property type="entry name" value="Chromo-like_dom_sf"/>
</dbReference>
<dbReference type="Gene3D" id="3.10.10.10">
    <property type="entry name" value="HIV Type 1 Reverse Transcriptase, subunit A, domain 1"/>
    <property type="match status" value="1"/>
</dbReference>
<dbReference type="InterPro" id="IPR000477">
    <property type="entry name" value="RT_dom"/>
</dbReference>
<feature type="domain" description="Chromo" evidence="18">
    <location>
        <begin position="2016"/>
        <end position="2065"/>
    </location>
</feature>
<evidence type="ECO:0000256" key="4">
    <source>
        <dbReference type="ARBA" id="ARBA00022722"/>
    </source>
</evidence>
<evidence type="ECO:0000256" key="8">
    <source>
        <dbReference type="ARBA" id="ARBA00022801"/>
    </source>
</evidence>
<dbReference type="Pfam" id="PF00665">
    <property type="entry name" value="rve"/>
    <property type="match status" value="1"/>
</dbReference>
<dbReference type="EMBL" id="FQNC01000011">
    <property type="protein sequence ID" value="SGY12988.1"/>
    <property type="molecule type" value="Genomic_DNA"/>
</dbReference>
<dbReference type="Pfam" id="PF07727">
    <property type="entry name" value="RVT_2"/>
    <property type="match status" value="1"/>
</dbReference>
<dbReference type="Gene3D" id="3.30.420.10">
    <property type="entry name" value="Ribonuclease H-like superfamily/Ribonuclease H"/>
    <property type="match status" value="2"/>
</dbReference>
<evidence type="ECO:0000256" key="16">
    <source>
        <dbReference type="ARBA" id="ARBA00023268"/>
    </source>
</evidence>
<dbReference type="SMART" id="SM00298">
    <property type="entry name" value="CHROMO"/>
    <property type="match status" value="1"/>
</dbReference>
<keyword evidence="22" id="KW-1185">Reference proteome</keyword>
<evidence type="ECO:0000256" key="7">
    <source>
        <dbReference type="ARBA" id="ARBA00022759"/>
    </source>
</evidence>
<dbReference type="GO" id="GO:0003964">
    <property type="term" value="F:RNA-directed DNA polymerase activity"/>
    <property type="evidence" value="ECO:0007669"/>
    <property type="project" value="UniProtKB-KW"/>
</dbReference>
<reference evidence="21 22" key="1">
    <citation type="submission" date="2016-11" db="EMBL/GenBank/DDBJ databases">
        <authorList>
            <person name="Jaros S."/>
            <person name="Januszkiewicz K."/>
            <person name="Wedrychowicz H."/>
        </authorList>
    </citation>
    <scope>NUCLEOTIDE SEQUENCE [LARGE SCALE GENOMIC DNA]</scope>
</reference>
<dbReference type="InterPro" id="IPR036397">
    <property type="entry name" value="RNaseH_sf"/>
</dbReference>
<dbReference type="InterPro" id="IPR050951">
    <property type="entry name" value="Retrovirus_Pol_polyprotein"/>
</dbReference>
<evidence type="ECO:0000256" key="9">
    <source>
        <dbReference type="ARBA" id="ARBA00022842"/>
    </source>
</evidence>
<dbReference type="GO" id="GO:0003677">
    <property type="term" value="F:DNA binding"/>
    <property type="evidence" value="ECO:0007669"/>
    <property type="project" value="UniProtKB-KW"/>
</dbReference>
<sequence length="3466" mass="386891">MSLTDLPAADVNTMAGPDDRASTPPPSSTSTQSQNIDVSAIGSITLTREQYEELVRYQRTRDEEAPTPRHLLPPEAPAAFPEDSKLKGDNYVDWDITMSLTVDREVCAYLRRGTIDPTWTPTVRSRWQDYALHVLARSLTPATTATIGPVVERGGSAHDCWLALTARYAPSDAQGHSSLIMNYFGMLQCPSTWKGFIDWSNRALVLINRLQMAQLNMEQAMAARAMDNLPPLFDSWRTTFYALQADKNKLPRAEDIFASMEAADVQTKSAAPGRKGKWDRSGLTPSNCPVCGQGKHWVDKCPDSVKCTKYFKLKNAMKELKGASLAPAPALAATKKLAASGQVKGLDWTYSDSECAEFTCNACLASKAHRSPFPSSLSHAAEPLALVHSDVLSFPEESINHFRYLVTFVDDYSRKTWVYPISHKSNVLPTFKDWLLEIENATGRRLKTLRSDNGGEYISSTFNGYCAARGIRREVTIPYTPEQNGRAERLNRSIVEGTLALLSHSGLPRSCWDEAAVCFSHTKNLSSHAALKGGVPNHCWSGTAPLVTALRAFGCRAWATVPGDRRDKLDPKGIPLVFVGYDRHAKAYRLLDPTSMRVSLSRNVKFVETEFPFLSMPKRATAPSIRGYRPIAQPMLQPEGSRATPNQLPPPNDELPPPNDELPAPDHEAASVRSDATDAAEVLPPPEQVPEPPAKVKPAWEYGDLARVGPDPGKYGEVDPRNIIEGPRTRRRLVPTMIAKEQLDSGPDGPTDAFKNLILAFAATTEGFAEHDLAMVRDPANWGDVIRTGQEEVWHPPARDEFDSLLNDYEVFEIIESCDLPSGEILLRSGWVFRTKRNQHGDITNHKARLVAHGCSQRPGLDFEKNYAPVVKFTSIHALIALAAATGYHVHQADVNKAYLHGKLDKPLYMRVPQGIDLPGKILKLSKSIYGLRQAGTIWNAEIDSTLRSLGYIPTKSDICIYRRDHNGHSHYIALYVDDLLLVGPSVAEIDRVLDALELMYRIKRLGPAEYILGIQVKRGQDGSITLSQERYLRDLLDKFRLGNAKPASIPMQPGVVLDFQDLSATLQDRTRYLQAIGSLMYAAVGTRPDLAYVVAYLARFSQQPSPAHWTAITQVLRYIKGTLDLGLTYRKTDVAFHGYSDANWGACLTTSRSTMGCAFIYSGAAIAWCSKREHRVAKSTTDAEYLSLLYTSGDAIHLSKLLAKLGHPVPGPVVIYGDNQGSLALAQHPTNHQGSRHVRISEHYVRERVAEKEIDVVYIATADMFADIFTKALGPKPFLFHRENLGLRGAVVLVSYYCLILSIVLEHRCTRCFHSSTMCPFLDTFVIVYLDDILIFSKLEDLHRQHVRQVLAKLREAQLFAKATKCEFYQDSVEFLGYVVSSQGIMMDTSKVASIHDWPTPKSIKNVQIFLGFANFYRCFIKGYSALAHPLTHLTKKDVPFESNDEALQAFEQLKLAFTTTPILAHFQPGVQCTLKTDASDFAIGAVISQPVDGKLHPIAFWSRKMLPSELNYEIHDKELLAVVLNQRQARWAELLAHYNFEIKHRPGTLSGKPDALSRCTDYQDGTKASEGSPVVLLDPNSFPELLDILVKTQESDPTLRQIIQNFAEGKYLDTHDHHWGIQKDCLLWNGKPFVPNNTRARLAVLKATHDAPSAGHSGIEKTLDLIKREFWFPNVKQFVTNYIATCDLCQQSKTCRDRPHGLLQPLPIPNGPWQSIAMDFIFKLPKLIQGNDSIFVVIDRFTKMGYFIPFKEEGATAPVIAYLFYQFIVSNHGLPKDIVSDRGSVFTSDFWRCLCQLTRVKTSLLTAFHPQTDGQTERLNQIVEQYLRLYTNHRQSDWEDLLPLAQFAYNLMKHLSTRKTPFFANYGYHPTLDLTLPSYSSKTQNVFASNHYDTLRDTHALMRYNLAAVIAKMERSYNKTRSENPEFKTDDLVWLSARNIESVRESKKLNFKWLGPFKILTTVGRSAFRLDLPPSLRVHDVVHVSLLRKYHESNIEGRIVPPPPVTLINGNDEHKIETILDSRTRNGALQYLVQWRGPLSATDPQWVRDYILDHAIDLVKQFHIQHPRAVKSAPHRVSSRSGAQLSKEGVTPGTPCQDIASPCARFLSASLLSPTIFTIIFGSRTYALHASASAHQRRATSTSTVTWHQRLHHCHPTSNHTNDVASATSVTLTKEQFDELIRNQRPAWDDDTFSMCQLLPPANPPVFPDDSKLTEDNYVDWDLTMSVTFARKVCAYLRKGTHDPSWPLALRSRWEDYAAHALAGSLTVTTKATIGPIVQTGGSAHKCWLALAARYAPSNAQAYLALIKDYFSMPPCPPTWAGFNTWTHQAMVLVNHLRMAQLDLEQAIAAQALDDLPHIFDGWRTMFYAMNVRNNRLPRVDGNSKTVAPTTGAAPGKKGKWDRSGPAPSNCPACGQGKHWLDKNAMKALQGASPSTTTTFVAAAESSKDQDLCHEPVILQFLARFTGGWPYIVPSCPLLSEWILYLFEVSLVLPTSVTMSSNPISIEELQAALAARDAALASREAEIASLHAEGHALQQTYQAVLDNFNIVKKLTDTLHHTPKPKSPLEKPTAYDGKDKTAYSTFVSQCKFYIYGNPTLFTTDEAKIAFMISLLRNSAYKVFEPYIELADEKRPHFLKDFPAFLEQAQLYLGDPDREHTITNNTFFQLSAFLAWNDPALQAQYYAGLKPDVRSMLSLQDDPTSVADLSAKAIKADNRLHQSRQEAKATAKPHSQHSQPRGNSASPPTRVTTNGTTQGPTHMDNNLCLYCGEGGHQHFEKLERPLPSCTHEDITHAHGIARSPPSPVYITLASTLDTQPFDHLVRPRCSLTTLSCLVMASFAAPTRLQSHSSSSTAAPLRPATSPTSFASRSRSEDTQVIQADVTQLGTYPLVLGTPWLRLFNPSINWADNTLTFLCSQCTLGHPTSVDVSLQGLPLVHSAPDLALEVALVSSDAFDQSLVDEPYLGLINRDPAHSYLFSTSEEASPSVFPVGPPDSAEYLDDLRSALPSEYHHLLQAFSKAQADTLPPHRPFDLAIEIEDGKQPPFGPLYSLSEKELQALSTWIDENLSKGFIRPSTSPAGAPILFVRKKDGSLRLCVGYRGLNAVTLKNRYPLPLIPEALDRLRSARIFTKLDLRSGYNLVRIKGGDEWKTAFRTRYGHFECLVMPFGLTNAPAAFQHLMNSIFRDLLDVTVLVYLDDILIFSDSPSDHVVHVQEVLRRLIDNRLYCNPKKCEFHQTSTEYLGFIISPDGVSMSPSKATLASSRLTRLLKKGAVFDFDSLALAAFNRLKSLFASDIVLRHYDPSLPCVIESDASDYAISAILSQSVDSQLRPVAFFSRKMTPAEQNYEIHDKELLAIVACMKLWRHYLEGVHHPITILTDHNALQYFQTTKVLTRRQARWSETVNHLFILEADCLETCCAVEGCAPLFLSFAQWQSLFLDVGSASRVNRFWRLSTFPFSLQAA</sequence>
<dbReference type="InterPro" id="IPR041373">
    <property type="entry name" value="RT_RNaseH"/>
</dbReference>
<dbReference type="GO" id="GO:0003723">
    <property type="term" value="F:RNA binding"/>
    <property type="evidence" value="ECO:0007669"/>
    <property type="project" value="UniProtKB-KW"/>
</dbReference>
<dbReference type="InterPro" id="IPR032549">
    <property type="entry name" value="DUF4939"/>
</dbReference>
<evidence type="ECO:0000256" key="1">
    <source>
        <dbReference type="ARBA" id="ARBA00022670"/>
    </source>
</evidence>
<dbReference type="PANTHER" id="PTHR37984">
    <property type="entry name" value="PROTEIN CBG26694"/>
    <property type="match status" value="1"/>
</dbReference>
<dbReference type="InterPro" id="IPR043128">
    <property type="entry name" value="Rev_trsase/Diguanyl_cyclase"/>
</dbReference>
<dbReference type="InterPro" id="IPR057670">
    <property type="entry name" value="SH3_retrovirus"/>
</dbReference>
<keyword evidence="7" id="KW-0255">Endonuclease</keyword>
<evidence type="ECO:0000256" key="12">
    <source>
        <dbReference type="ARBA" id="ARBA00022918"/>
    </source>
</evidence>
<dbReference type="InterPro" id="IPR001584">
    <property type="entry name" value="Integrase_cat-core"/>
</dbReference>
<evidence type="ECO:0000256" key="10">
    <source>
        <dbReference type="ARBA" id="ARBA00022884"/>
    </source>
</evidence>
<dbReference type="InterPro" id="IPR041577">
    <property type="entry name" value="RT_RNaseH_2"/>
</dbReference>
<dbReference type="Pfam" id="PF24626">
    <property type="entry name" value="SH3_Tf2-1"/>
    <property type="match status" value="1"/>
</dbReference>
<dbReference type="Gene3D" id="3.30.70.270">
    <property type="match status" value="3"/>
</dbReference>
<keyword evidence="6" id="KW-0064">Aspartyl protease</keyword>
<feature type="compositionally biased region" description="Polar residues" evidence="17">
    <location>
        <begin position="2736"/>
        <end position="2762"/>
    </location>
</feature>
<evidence type="ECO:0000259" key="18">
    <source>
        <dbReference type="PROSITE" id="PS50013"/>
    </source>
</evidence>
<evidence type="ECO:0000259" key="20">
    <source>
        <dbReference type="PROSITE" id="PS50994"/>
    </source>
</evidence>
<dbReference type="Gene3D" id="3.10.20.370">
    <property type="match status" value="1"/>
</dbReference>
<dbReference type="Pfam" id="PF16297">
    <property type="entry name" value="DUF4939"/>
    <property type="match status" value="1"/>
</dbReference>
<dbReference type="GO" id="GO:0004190">
    <property type="term" value="F:aspartic-type endopeptidase activity"/>
    <property type="evidence" value="ECO:0007669"/>
    <property type="project" value="UniProtKB-KW"/>
</dbReference>
<organism evidence="21 22">
    <name type="scientific">Microbotryum silenes-dioicae</name>
    <dbReference type="NCBI Taxonomy" id="796604"/>
    <lineage>
        <taxon>Eukaryota</taxon>
        <taxon>Fungi</taxon>
        <taxon>Dikarya</taxon>
        <taxon>Basidiomycota</taxon>
        <taxon>Pucciniomycotina</taxon>
        <taxon>Microbotryomycetes</taxon>
        <taxon>Microbotryales</taxon>
        <taxon>Microbotryaceae</taxon>
        <taxon>Microbotryum</taxon>
    </lineage>
</organism>
<keyword evidence="11" id="KW-0229">DNA integration</keyword>
<feature type="region of interest" description="Disordered" evidence="17">
    <location>
        <begin position="635"/>
        <end position="695"/>
    </location>
</feature>
<evidence type="ECO:0000256" key="13">
    <source>
        <dbReference type="ARBA" id="ARBA00022932"/>
    </source>
</evidence>
<evidence type="ECO:0000256" key="14">
    <source>
        <dbReference type="ARBA" id="ARBA00023125"/>
    </source>
</evidence>
<gene>
    <name evidence="21" type="primary">BQ5605_C011g06673</name>
    <name evidence="21" type="ORF">BQ5605_C011G06673</name>
</gene>
<dbReference type="PANTHER" id="PTHR37984:SF5">
    <property type="entry name" value="PROTEIN NYNRIN-LIKE"/>
    <property type="match status" value="1"/>
</dbReference>
<dbReference type="InterPro" id="IPR013103">
    <property type="entry name" value="RVT_2"/>
</dbReference>
<dbReference type="CDD" id="cd00024">
    <property type="entry name" value="CD_CSD"/>
    <property type="match status" value="1"/>
</dbReference>
<evidence type="ECO:0000313" key="22">
    <source>
        <dbReference type="Proteomes" id="UP000249464"/>
    </source>
</evidence>
<evidence type="ECO:0000256" key="5">
    <source>
        <dbReference type="ARBA" id="ARBA00022723"/>
    </source>
</evidence>
<dbReference type="SUPFAM" id="SSF53098">
    <property type="entry name" value="Ribonuclease H-like"/>
    <property type="match status" value="2"/>
</dbReference>
<keyword evidence="10" id="KW-0694">RNA-binding</keyword>
<feature type="region of interest" description="Disordered" evidence="17">
    <location>
        <begin position="2072"/>
        <end position="2095"/>
    </location>
</feature>
<dbReference type="GO" id="GO:0046872">
    <property type="term" value="F:metal ion binding"/>
    <property type="evidence" value="ECO:0007669"/>
    <property type="project" value="UniProtKB-KW"/>
</dbReference>
<dbReference type="Gene3D" id="1.10.340.70">
    <property type="match status" value="1"/>
</dbReference>
<feature type="domain" description="Integrase catalytic" evidence="20">
    <location>
        <begin position="1710"/>
        <end position="1871"/>
    </location>
</feature>
<dbReference type="Proteomes" id="UP000249464">
    <property type="component" value="Unassembled WGS sequence"/>
</dbReference>
<keyword evidence="13" id="KW-0239">DNA-directed DNA polymerase</keyword>
<feature type="compositionally biased region" description="Pro residues" evidence="17">
    <location>
        <begin position="683"/>
        <end position="695"/>
    </location>
</feature>
<dbReference type="CDD" id="cd01647">
    <property type="entry name" value="RT_LTR"/>
    <property type="match status" value="1"/>
</dbReference>
<keyword evidence="16" id="KW-0511">Multifunctional enzyme</keyword>
<dbReference type="FunFam" id="3.30.420.10:FF:000032">
    <property type="entry name" value="Retrovirus-related Pol polyprotein from transposon 297-like Protein"/>
    <property type="match status" value="1"/>
</dbReference>
<dbReference type="FunFam" id="3.10.20.370:FF:000003">
    <property type="entry name" value="Transposon Tf2-6 polyprotein"/>
    <property type="match status" value="1"/>
</dbReference>
<keyword evidence="12" id="KW-0695">RNA-directed DNA polymerase</keyword>
<protein>
    <submittedName>
        <fullName evidence="21">BQ5605_C011g06673 protein</fullName>
    </submittedName>
</protein>
<evidence type="ECO:0000313" key="21">
    <source>
        <dbReference type="EMBL" id="SGY12988.1"/>
    </source>
</evidence>
<dbReference type="InterPro" id="IPR012337">
    <property type="entry name" value="RNaseH-like_sf"/>
</dbReference>
<dbReference type="Pfam" id="PF17917">
    <property type="entry name" value="RT_RNaseH"/>
    <property type="match status" value="1"/>
</dbReference>
<feature type="compositionally biased region" description="Polar residues" evidence="17">
    <location>
        <begin position="2864"/>
        <end position="2876"/>
    </location>
</feature>
<dbReference type="FunFam" id="3.30.70.270:FF:000020">
    <property type="entry name" value="Transposon Tf2-6 polyprotein-like Protein"/>
    <property type="match status" value="1"/>
</dbReference>
<dbReference type="Pfam" id="PF17919">
    <property type="entry name" value="RT_RNaseH_2"/>
    <property type="match status" value="1"/>
</dbReference>
<keyword evidence="9" id="KW-0460">Magnesium</keyword>
<feature type="domain" description="Integrase catalytic" evidence="20">
    <location>
        <begin position="379"/>
        <end position="544"/>
    </location>
</feature>
<feature type="region of interest" description="Disordered" evidence="17">
    <location>
        <begin position="2719"/>
        <end position="2762"/>
    </location>
</feature>
<evidence type="ECO:0000256" key="2">
    <source>
        <dbReference type="ARBA" id="ARBA00022679"/>
    </source>
</evidence>